<evidence type="ECO:0000313" key="4">
    <source>
        <dbReference type="Proteomes" id="UP000663833"/>
    </source>
</evidence>
<accession>A0A817WRD1</accession>
<dbReference type="EMBL" id="CAJNYD010001672">
    <property type="protein sequence ID" value="CAF3358888.1"/>
    <property type="molecule type" value="Genomic_DNA"/>
</dbReference>
<dbReference type="GO" id="GO:0030422">
    <property type="term" value="P:siRNA processing"/>
    <property type="evidence" value="ECO:0007669"/>
    <property type="project" value="TreeGrafter"/>
</dbReference>
<reference evidence="3" key="1">
    <citation type="submission" date="2021-02" db="EMBL/GenBank/DDBJ databases">
        <authorList>
            <person name="Nowell W R."/>
        </authorList>
    </citation>
    <scope>NUCLEOTIDE SEQUENCE</scope>
</reference>
<comment type="catalytic activity">
    <reaction evidence="1">
        <text>RNA(n) + a ribonucleoside 5'-triphosphate = RNA(n+1) + diphosphate</text>
        <dbReference type="Rhea" id="RHEA:21248"/>
        <dbReference type="Rhea" id="RHEA-COMP:14527"/>
        <dbReference type="Rhea" id="RHEA-COMP:17342"/>
        <dbReference type="ChEBI" id="CHEBI:33019"/>
        <dbReference type="ChEBI" id="CHEBI:61557"/>
        <dbReference type="ChEBI" id="CHEBI:140395"/>
        <dbReference type="EC" id="2.7.7.48"/>
    </reaction>
</comment>
<dbReference type="PANTHER" id="PTHR23079:SF55">
    <property type="entry name" value="RNA-DIRECTED RNA POLYMERASE"/>
    <property type="match status" value="1"/>
</dbReference>
<keyword evidence="1" id="KW-0808">Transferase</keyword>
<protein>
    <recommendedName>
        <fullName evidence="1">RNA-dependent RNA polymerase</fullName>
        <ecNumber evidence="1">2.7.7.48</ecNumber>
    </recommendedName>
</protein>
<dbReference type="Pfam" id="PF05183">
    <property type="entry name" value="RdRP"/>
    <property type="match status" value="1"/>
</dbReference>
<feature type="domain" description="RDRP core" evidence="2">
    <location>
        <begin position="430"/>
        <end position="998"/>
    </location>
</feature>
<gene>
    <name evidence="3" type="ORF">LUA448_LOCUS13759</name>
</gene>
<keyword evidence="1" id="KW-0548">Nucleotidyltransferase</keyword>
<keyword evidence="1" id="KW-0696">RNA-directed RNA polymerase</keyword>
<dbReference type="PANTHER" id="PTHR23079">
    <property type="entry name" value="RNA-DEPENDENT RNA POLYMERASE"/>
    <property type="match status" value="1"/>
</dbReference>
<evidence type="ECO:0000256" key="1">
    <source>
        <dbReference type="RuleBase" id="RU363098"/>
    </source>
</evidence>
<evidence type="ECO:0000313" key="3">
    <source>
        <dbReference type="EMBL" id="CAF3358888.1"/>
    </source>
</evidence>
<comment type="similarity">
    <text evidence="1">Belongs to the RdRP family.</text>
</comment>
<sequence>MSHEVSSLPSSQLSIIADLSSSSFNFKKLYKQLSNELLPNYDHHYWHFGGLRSFTIPFQSGQDETIIDDYTTKLKLLQNYLSLFPPFWISYRKCQQQQLLSSSLSPEVIKKNLKLGKFYTNNTFQIEYTAGALVQLDRYVYDVETEIKDGWRLVFYHDRIDIDYGCKDNRLRKTLKAEMIDKCVVIMTEQNRITLFINMNGNLVDYKSLHDDKTINLEQDSSLQRNTNSAASFIRMAPRESQTFYSTIRLVISLSNDNIDQENHTGNSKQALHCCYQHFEEFFLRNHIHDCIGIIQSIPSIKEVSSTMSSFMNNYSMSFIKLYCWQMLLSIGFRFQQRLTDNFIQELNRIEDDDEFYQASLHLWRRSHEYYFIDLFAELNRYRQKIDYLAMTSSHTNYYQQEFKKEEHEQERWSLNNPPRNYAYVPSVTLTPTTICVKPFKLVKTNRVLRERQFGGNLMFALVDVKDENGTMDLFPHDYRALRWKIEMLLESGFDLGKTGRTYRYLHHSQSQLKDKQFWFYHHDKKINLSFEDAFNWMGDFQDEKIVAKHAARIAQCFTSAEETIQIPSKQVEYIEDIHTDDRKYNFTDGVGTMSTIIRDQINPHRQFSAIQIRYGGCKGVISVNPDLDTASHQLRIRKSMRKFNCSHDILELCRISKPRPLYLNRQIIVLLSHRSIDDRTFILLQNEHQHMLSESLVYPPRAYELLNEKLSRNLFPLRALIHDAQLNLIQEPFFCQLLITIGKFELAQMRERTRLKLPKNLARNMIGIVDEYGVLEYGQVFIQYTELTDDYMSNNSESEKATILEQQVVVTKNPCHHPGDVRVFKAVDVPELRHLKDVIVFPQRGKRPHPNEISGSDLDGDEYAVIWHPAFIPQTPNDIPYDYDSHIPMKRITDRPINRLDIQSTVLDISEQSCVGKLCSLHLANMDLYGVAHPKTLAIAGYIAEELDAPKTGQHPLAPKQIMELQAELGNERPDYFDKSYYKSYPSKHVLGQLYRSCLRFEPNWIAVQTPPTTVYASPIDQLLIHDLHTEHTSSVQELARIYREAIMDIMYVYRYSSDVDLLCRYDSTSSKYNAPLTKQQTESTCLVADSAQVEFKQLMHRIRRLFYEDVSTCDKSNLRRCYRTCTQCADRKMAKASALYIFCYTDVSHARRILSLPWLFAPLLIETRKLNIKKQTKLFSPAYVAQMLEIQPYRIIGQALQQAVQYLIDTNVPLHFHNIYSPETPNTITVSLRPTIAAKRLVLKRQISLLDYLIIEILHHYVHSSLSTKSSSITESKPTLLESVWQHILTYFIINECSPLALSTATNTTNSCVSSLIKDFSFWSDEQAYTTLQRFIKISAQCADHGPEPTKYAHANEYLISVLQKMATTGFLFPM</sequence>
<keyword evidence="1" id="KW-0694">RNA-binding</keyword>
<organism evidence="3 4">
    <name type="scientific">Rotaria socialis</name>
    <dbReference type="NCBI Taxonomy" id="392032"/>
    <lineage>
        <taxon>Eukaryota</taxon>
        <taxon>Metazoa</taxon>
        <taxon>Spiralia</taxon>
        <taxon>Gnathifera</taxon>
        <taxon>Rotifera</taxon>
        <taxon>Eurotatoria</taxon>
        <taxon>Bdelloidea</taxon>
        <taxon>Philodinida</taxon>
        <taxon>Philodinidae</taxon>
        <taxon>Rotaria</taxon>
    </lineage>
</organism>
<name>A0A817WRD1_9BILA</name>
<dbReference type="GO" id="GO:0003968">
    <property type="term" value="F:RNA-directed RNA polymerase activity"/>
    <property type="evidence" value="ECO:0007669"/>
    <property type="project" value="UniProtKB-KW"/>
</dbReference>
<dbReference type="GO" id="GO:0003723">
    <property type="term" value="F:RNA binding"/>
    <property type="evidence" value="ECO:0007669"/>
    <property type="project" value="UniProtKB-KW"/>
</dbReference>
<dbReference type="GO" id="GO:0031380">
    <property type="term" value="C:nuclear RNA-directed RNA polymerase complex"/>
    <property type="evidence" value="ECO:0007669"/>
    <property type="project" value="TreeGrafter"/>
</dbReference>
<dbReference type="EC" id="2.7.7.48" evidence="1"/>
<proteinExistence type="inferred from homology"/>
<dbReference type="InterPro" id="IPR007855">
    <property type="entry name" value="RDRP"/>
</dbReference>
<dbReference type="Proteomes" id="UP000663833">
    <property type="component" value="Unassembled WGS sequence"/>
</dbReference>
<evidence type="ECO:0000259" key="2">
    <source>
        <dbReference type="Pfam" id="PF05183"/>
    </source>
</evidence>
<comment type="caution">
    <text evidence="3">The sequence shown here is derived from an EMBL/GenBank/DDBJ whole genome shotgun (WGS) entry which is preliminary data.</text>
</comment>
<dbReference type="InterPro" id="IPR057596">
    <property type="entry name" value="RDRP_core"/>
</dbReference>